<proteinExistence type="inferred from homology"/>
<dbReference type="OrthoDB" id="191139at2759"/>
<dbReference type="PANTHER" id="PTHR24320">
    <property type="entry name" value="RETINOL DEHYDROGENASE"/>
    <property type="match status" value="1"/>
</dbReference>
<sequence>MLPTLRTLWEGLCASVDEASASKTPQFLDEDYPDLTGAVWVVTGANGGIGTEVAKKLARKGAKVWLIARSHAKLEETVQLIKTEQPEAQLDTCVMDFSDLTTIKPGVQKILSNHTELHGIIHNAGVMFAEKGLKTAQGFEYQVGVNNVGPQLLQHFLDPLLERAMNRDPRSDLRIVWISSLALYLTSYEFDKPNDTTRSVTERYAFSKAINYVQSVQWPLHHPGTQVLSVAAHPGIIKTELFRHTDSFSDRLIDGLKWPPEYGAYTELFAALSPEICKEGSAFVVPFGRIGRVSTELYKRAHSSQGQKLWDWIDEQIEPYK</sequence>
<dbReference type="InterPro" id="IPR002347">
    <property type="entry name" value="SDR_fam"/>
</dbReference>
<dbReference type="EMBL" id="NDIQ01000022">
    <property type="protein sequence ID" value="PRT56331.1"/>
    <property type="molecule type" value="Genomic_DNA"/>
</dbReference>
<dbReference type="GeneID" id="36517699"/>
<reference evidence="4 5" key="1">
    <citation type="submission" date="2017-04" db="EMBL/GenBank/DDBJ databases">
        <title>Genome sequencing of [Candida] sorbophila.</title>
        <authorList>
            <person name="Ahn J.O."/>
        </authorList>
    </citation>
    <scope>NUCLEOTIDE SEQUENCE [LARGE SCALE GENOMIC DNA]</scope>
    <source>
        <strain evidence="4 5">DS02</strain>
    </source>
</reference>
<evidence type="ECO:0000256" key="1">
    <source>
        <dbReference type="ARBA" id="ARBA00006484"/>
    </source>
</evidence>
<dbReference type="Gene3D" id="3.40.50.720">
    <property type="entry name" value="NAD(P)-binding Rossmann-like Domain"/>
    <property type="match status" value="1"/>
</dbReference>
<keyword evidence="3" id="KW-0560">Oxidoreductase</keyword>
<keyword evidence="2" id="KW-0521">NADP</keyword>
<dbReference type="GO" id="GO:0016491">
    <property type="term" value="F:oxidoreductase activity"/>
    <property type="evidence" value="ECO:0007669"/>
    <property type="project" value="UniProtKB-KW"/>
</dbReference>
<keyword evidence="5" id="KW-1185">Reference proteome</keyword>
<gene>
    <name evidence="4" type="ORF">B9G98_03951</name>
</gene>
<dbReference type="SUPFAM" id="SSF51735">
    <property type="entry name" value="NAD(P)-binding Rossmann-fold domains"/>
    <property type="match status" value="1"/>
</dbReference>
<dbReference type="STRING" id="45607.A0A2T0FMW7"/>
<evidence type="ECO:0000256" key="2">
    <source>
        <dbReference type="ARBA" id="ARBA00022857"/>
    </source>
</evidence>
<dbReference type="Proteomes" id="UP000238350">
    <property type="component" value="Unassembled WGS sequence"/>
</dbReference>
<evidence type="ECO:0000313" key="5">
    <source>
        <dbReference type="Proteomes" id="UP000238350"/>
    </source>
</evidence>
<dbReference type="PRINTS" id="PR00081">
    <property type="entry name" value="GDHRDH"/>
</dbReference>
<dbReference type="RefSeq" id="XP_024666276.1">
    <property type="nucleotide sequence ID" value="XM_024810508.1"/>
</dbReference>
<protein>
    <submittedName>
        <fullName evidence="4">Uncharacterized protein</fullName>
    </submittedName>
</protein>
<name>A0A2T0FMW7_9ASCO</name>
<dbReference type="Pfam" id="PF00106">
    <property type="entry name" value="adh_short"/>
    <property type="match status" value="1"/>
</dbReference>
<evidence type="ECO:0000256" key="3">
    <source>
        <dbReference type="ARBA" id="ARBA00023002"/>
    </source>
</evidence>
<dbReference type="AlphaFoldDB" id="A0A2T0FMW7"/>
<dbReference type="InterPro" id="IPR036291">
    <property type="entry name" value="NAD(P)-bd_dom_sf"/>
</dbReference>
<organism evidence="4 5">
    <name type="scientific">Wickerhamiella sorbophila</name>
    <dbReference type="NCBI Taxonomy" id="45607"/>
    <lineage>
        <taxon>Eukaryota</taxon>
        <taxon>Fungi</taxon>
        <taxon>Dikarya</taxon>
        <taxon>Ascomycota</taxon>
        <taxon>Saccharomycotina</taxon>
        <taxon>Dipodascomycetes</taxon>
        <taxon>Dipodascales</taxon>
        <taxon>Trichomonascaceae</taxon>
        <taxon>Wickerhamiella</taxon>
    </lineage>
</organism>
<evidence type="ECO:0000313" key="4">
    <source>
        <dbReference type="EMBL" id="PRT56331.1"/>
    </source>
</evidence>
<accession>A0A2T0FMW7</accession>
<comment type="similarity">
    <text evidence="1">Belongs to the short-chain dehydrogenases/reductases (SDR) family.</text>
</comment>
<comment type="caution">
    <text evidence="4">The sequence shown here is derived from an EMBL/GenBank/DDBJ whole genome shotgun (WGS) entry which is preliminary data.</text>
</comment>
<dbReference type="PANTHER" id="PTHR24320:SF236">
    <property type="entry name" value="SHORT-CHAIN DEHYDROGENASE-RELATED"/>
    <property type="match status" value="1"/>
</dbReference>